<accession>A0A2G6Q5T8</accession>
<feature type="transmembrane region" description="Helical" evidence="1">
    <location>
        <begin position="317"/>
        <end position="340"/>
    </location>
</feature>
<feature type="transmembrane region" description="Helical" evidence="1">
    <location>
        <begin position="277"/>
        <end position="296"/>
    </location>
</feature>
<evidence type="ECO:0000313" key="2">
    <source>
        <dbReference type="EMBL" id="PIE92183.1"/>
    </source>
</evidence>
<dbReference type="RefSeq" id="WP_099686451.1">
    <property type="nucleotide sequence ID" value="NZ_JBOIRJ010000008.1"/>
</dbReference>
<feature type="transmembrane region" description="Helical" evidence="1">
    <location>
        <begin position="129"/>
        <end position="147"/>
    </location>
</feature>
<feature type="transmembrane region" description="Helical" evidence="1">
    <location>
        <begin position="90"/>
        <end position="109"/>
    </location>
</feature>
<keyword evidence="1" id="KW-0472">Membrane</keyword>
<evidence type="ECO:0008006" key="4">
    <source>
        <dbReference type="Google" id="ProtNLM"/>
    </source>
</evidence>
<feature type="transmembrane region" description="Helical" evidence="1">
    <location>
        <begin position="210"/>
        <end position="234"/>
    </location>
</feature>
<name>A0A2G6Q5T8_9BACI</name>
<evidence type="ECO:0000313" key="3">
    <source>
        <dbReference type="Proteomes" id="UP000228484"/>
    </source>
</evidence>
<keyword evidence="1" id="KW-0812">Transmembrane</keyword>
<keyword evidence="1" id="KW-1133">Transmembrane helix</keyword>
<reference evidence="2 3" key="1">
    <citation type="submission" date="2017-09" db="EMBL/GenBank/DDBJ databases">
        <title>Biocontrol bacteria screening and application from spent mushroom substrate.</title>
        <authorList>
            <person name="Sun X."/>
        </authorList>
    </citation>
    <scope>NUCLEOTIDE SEQUENCE [LARGE SCALE GENOMIC DNA]</scope>
    <source>
        <strain evidence="2 3">100374</strain>
    </source>
</reference>
<feature type="transmembrane region" description="Helical" evidence="1">
    <location>
        <begin position="67"/>
        <end position="84"/>
    </location>
</feature>
<feature type="transmembrane region" description="Helical" evidence="1">
    <location>
        <begin position="7"/>
        <end position="30"/>
    </location>
</feature>
<keyword evidence="3" id="KW-1185">Reference proteome</keyword>
<protein>
    <recommendedName>
        <fullName evidence="4">MFS transporter</fullName>
    </recommendedName>
</protein>
<comment type="caution">
    <text evidence="2">The sequence shown here is derived from an EMBL/GenBank/DDBJ whole genome shotgun (WGS) entry which is preliminary data.</text>
</comment>
<feature type="transmembrane region" description="Helical" evidence="1">
    <location>
        <begin position="153"/>
        <end position="170"/>
    </location>
</feature>
<feature type="transmembrane region" description="Helical" evidence="1">
    <location>
        <begin position="376"/>
        <end position="397"/>
    </location>
</feature>
<proteinExistence type="predicted"/>
<organism evidence="2 3">
    <name type="scientific">Bacillus fungorum</name>
    <dbReference type="NCBI Taxonomy" id="2039284"/>
    <lineage>
        <taxon>Bacteria</taxon>
        <taxon>Bacillati</taxon>
        <taxon>Bacillota</taxon>
        <taxon>Bacilli</taxon>
        <taxon>Bacillales</taxon>
        <taxon>Bacillaceae</taxon>
        <taxon>Bacillus</taxon>
    </lineage>
</organism>
<dbReference type="Proteomes" id="UP000228484">
    <property type="component" value="Unassembled WGS sequence"/>
</dbReference>
<feature type="transmembrane region" description="Helical" evidence="1">
    <location>
        <begin position="182"/>
        <end position="204"/>
    </location>
</feature>
<feature type="transmembrane region" description="Helical" evidence="1">
    <location>
        <begin position="418"/>
        <end position="439"/>
    </location>
</feature>
<feature type="transmembrane region" description="Helical" evidence="1">
    <location>
        <begin position="36"/>
        <end position="55"/>
    </location>
</feature>
<gene>
    <name evidence="2" type="ORF">CO726_27945</name>
</gene>
<evidence type="ECO:0000256" key="1">
    <source>
        <dbReference type="SAM" id="Phobius"/>
    </source>
</evidence>
<sequence>MTKYNYFPYALMNTIIFLPYFLFIIIGNSYNTILNGWFPLIIFYTFKYTGAFLIHSFKTKFNTRDQLLHFLVLAIIGTSCGALANFSSILIELSALFMGIASSVLLPLYTTTQYHKKYLFGSKMNMKQYLFALLTVILIVPLILFTANSNLPSLAFLIYGIALFRCYLSLKKMPKYESTVQNSFYFSKSSFLIFIAFTILLFLMKATREINLQLLLVLLIITILVAVALLTAYITKIKFNFQLPKFIYYFGFTQGMIVNFYLLYGTFFALSQKNSKFMIYGVYSPYGIGIILSLFLGPKLLQRYSSYHPITVTNAGALLGTLCMIFSWSLPFGGLLIGFFSSLQTRKLNQYAYDTTNFNKDSSLLLRNRWSKLGSIINQILLIFFILALSFIHHIPLNAIFVTITGKAIQNQSPMSDVLLTTYMLNCFIIGSLLVIGSWNLEKTKS</sequence>
<dbReference type="EMBL" id="NWUW01000040">
    <property type="protein sequence ID" value="PIE92183.1"/>
    <property type="molecule type" value="Genomic_DNA"/>
</dbReference>
<dbReference type="AlphaFoldDB" id="A0A2G6Q5T8"/>
<feature type="transmembrane region" description="Helical" evidence="1">
    <location>
        <begin position="246"/>
        <end position="271"/>
    </location>
</feature>